<proteinExistence type="predicted"/>
<keyword evidence="1" id="KW-0472">Membrane</keyword>
<organism evidence="2 3">
    <name type="scientific">Salmonella diarizonae</name>
    <dbReference type="NCBI Taxonomy" id="59204"/>
    <lineage>
        <taxon>Bacteria</taxon>
        <taxon>Pseudomonadati</taxon>
        <taxon>Pseudomonadota</taxon>
        <taxon>Gammaproteobacteria</taxon>
        <taxon>Enterobacterales</taxon>
        <taxon>Enterobacteriaceae</taxon>
        <taxon>Salmonella</taxon>
    </lineage>
</organism>
<dbReference type="Proteomes" id="UP000254633">
    <property type="component" value="Unassembled WGS sequence"/>
</dbReference>
<feature type="transmembrane region" description="Helical" evidence="1">
    <location>
        <begin position="59"/>
        <end position="79"/>
    </location>
</feature>
<reference evidence="2 3" key="1">
    <citation type="submission" date="2018-06" db="EMBL/GenBank/DDBJ databases">
        <authorList>
            <consortium name="Pathogen Informatics"/>
            <person name="Doyle S."/>
        </authorList>
    </citation>
    <scope>NUCLEOTIDE SEQUENCE [LARGE SCALE GENOMIC DNA]</scope>
    <source>
        <strain evidence="2 3">NCTC10060</strain>
    </source>
</reference>
<name>A0A379TZZ3_SALDZ</name>
<feature type="transmembrane region" description="Helical" evidence="1">
    <location>
        <begin position="31"/>
        <end position="52"/>
    </location>
</feature>
<dbReference type="EMBL" id="UGXH01000003">
    <property type="protein sequence ID" value="SUG55676.1"/>
    <property type="molecule type" value="Genomic_DNA"/>
</dbReference>
<keyword evidence="1" id="KW-0812">Transmembrane</keyword>
<evidence type="ECO:0000256" key="1">
    <source>
        <dbReference type="SAM" id="Phobius"/>
    </source>
</evidence>
<accession>A0A379TZZ3</accession>
<gene>
    <name evidence="2" type="ORF">NCTC10060_02822</name>
</gene>
<evidence type="ECO:0000313" key="2">
    <source>
        <dbReference type="EMBL" id="SUG55676.1"/>
    </source>
</evidence>
<dbReference type="RefSeq" id="WP_136058273.1">
    <property type="nucleotide sequence ID" value="NZ_DACWWF010000002.1"/>
</dbReference>
<protein>
    <submittedName>
        <fullName evidence="2">Uncharacterized protein</fullName>
    </submittedName>
</protein>
<sequence>MLLIKQLGRLFTAYAIPALLQMSGISLAGQFLMVTAFILVVNRAVALLMDAFTGYINSLFAFNPMANSLWLCFVSLLPVNLPSNFQIIVSAVSFVIGLRLLILFGKLFVQSSADKMSVKTK</sequence>
<keyword evidence="1" id="KW-1133">Transmembrane helix</keyword>
<dbReference type="AlphaFoldDB" id="A0A379TZZ3"/>
<feature type="transmembrane region" description="Helical" evidence="1">
    <location>
        <begin position="85"/>
        <end position="109"/>
    </location>
</feature>
<evidence type="ECO:0000313" key="3">
    <source>
        <dbReference type="Proteomes" id="UP000254633"/>
    </source>
</evidence>